<evidence type="ECO:0000313" key="1">
    <source>
        <dbReference type="EMBL" id="VVE88887.1"/>
    </source>
</evidence>
<dbReference type="Proteomes" id="UP000382040">
    <property type="component" value="Unassembled WGS sequence"/>
</dbReference>
<proteinExistence type="predicted"/>
<reference evidence="1 2" key="1">
    <citation type="submission" date="2019-08" db="EMBL/GenBank/DDBJ databases">
        <authorList>
            <person name="Peeters C."/>
        </authorList>
    </citation>
    <scope>NUCLEOTIDE SEQUENCE [LARGE SCALE GENOMIC DNA]</scope>
    <source>
        <strain evidence="1 2">LMG 20603</strain>
    </source>
</reference>
<name>A0A5E5BU87_9BURK</name>
<accession>A0A5E5BU87</accession>
<protein>
    <submittedName>
        <fullName evidence="1">Uncharacterized protein</fullName>
    </submittedName>
</protein>
<gene>
    <name evidence="1" type="ORF">PBR20603_02850</name>
</gene>
<dbReference type="EMBL" id="CABPST010000006">
    <property type="protein sequence ID" value="VVE88887.1"/>
    <property type="molecule type" value="Genomic_DNA"/>
</dbReference>
<sequence length="88" mass="9821">MRVEQVIVAPRQHGIGAVLRWHNQFLGIRHNLEGRFAGLVQGFNTRVDLSELRVEIRGVITALQNRSIVTQEVGELLARIGDVIQVGV</sequence>
<keyword evidence="2" id="KW-1185">Reference proteome</keyword>
<dbReference type="AlphaFoldDB" id="A0A5E5BU87"/>
<organism evidence="1 2">
    <name type="scientific">Pandoraea bronchicola</name>
    <dbReference type="NCBI Taxonomy" id="2508287"/>
    <lineage>
        <taxon>Bacteria</taxon>
        <taxon>Pseudomonadati</taxon>
        <taxon>Pseudomonadota</taxon>
        <taxon>Betaproteobacteria</taxon>
        <taxon>Burkholderiales</taxon>
        <taxon>Burkholderiaceae</taxon>
        <taxon>Pandoraea</taxon>
    </lineage>
</organism>
<evidence type="ECO:0000313" key="2">
    <source>
        <dbReference type="Proteomes" id="UP000382040"/>
    </source>
</evidence>